<dbReference type="InterPro" id="IPR045397">
    <property type="entry name" value="TumE-like"/>
</dbReference>
<comment type="caution">
    <text evidence="1">The sequence shown here is derived from an EMBL/GenBank/DDBJ whole genome shotgun (WGS) entry which is preliminary data.</text>
</comment>
<evidence type="ECO:0000313" key="2">
    <source>
        <dbReference type="Proteomes" id="UP001301388"/>
    </source>
</evidence>
<proteinExistence type="predicted"/>
<dbReference type="Pfam" id="PF20126">
    <property type="entry name" value="TumE"/>
    <property type="match status" value="1"/>
</dbReference>
<gene>
    <name evidence="1" type="ORF">VB774_05835</name>
</gene>
<reference evidence="1 2" key="1">
    <citation type="submission" date="2023-12" db="EMBL/GenBank/DDBJ databases">
        <title>Baltic Sea Cyanobacteria.</title>
        <authorList>
            <person name="Delbaje E."/>
            <person name="Fewer D.P."/>
            <person name="Shishido T.K."/>
        </authorList>
    </citation>
    <scope>NUCLEOTIDE SEQUENCE [LARGE SCALE GENOMIC DNA]</scope>
    <source>
        <strain evidence="1 2">UHCC 0370</strain>
    </source>
</reference>
<dbReference type="EMBL" id="JAYGIE010000017">
    <property type="protein sequence ID" value="MEA5477137.1"/>
    <property type="molecule type" value="Genomic_DNA"/>
</dbReference>
<accession>A0ABU5TFV1</accession>
<evidence type="ECO:0000313" key="1">
    <source>
        <dbReference type="EMBL" id="MEA5477137.1"/>
    </source>
</evidence>
<dbReference type="Proteomes" id="UP001301388">
    <property type="component" value="Unassembled WGS sequence"/>
</dbReference>
<sequence length="134" mass="16029">MLIEEYFARIRSFLNCLAIVQKFELETEARAEYIGFIRGVVYFQDRTILHIREFVDVELSIDRGKYSYQYMDQDDQLIFRYDNAPHHQKLNISTFPHHKHQQQENNIVPSEAPFLEEICQEIEQIIKQKYGSIG</sequence>
<organism evidence="1 2">
    <name type="scientific">Pseudanabaena galeata UHCC 0370</name>
    <dbReference type="NCBI Taxonomy" id="3110310"/>
    <lineage>
        <taxon>Bacteria</taxon>
        <taxon>Bacillati</taxon>
        <taxon>Cyanobacteriota</taxon>
        <taxon>Cyanophyceae</taxon>
        <taxon>Pseudanabaenales</taxon>
        <taxon>Pseudanabaenaceae</taxon>
        <taxon>Pseudanabaena</taxon>
    </lineage>
</organism>
<protein>
    <submittedName>
        <fullName evidence="1">DUF6516 family protein</fullName>
    </submittedName>
</protein>
<keyword evidence="2" id="KW-1185">Reference proteome</keyword>
<name>A0ABU5TFV1_9CYAN</name>
<dbReference type="RefSeq" id="WP_323260530.1">
    <property type="nucleotide sequence ID" value="NZ_JAYGIE010000017.1"/>
</dbReference>